<dbReference type="Proteomes" id="UP000697995">
    <property type="component" value="Unassembled WGS sequence"/>
</dbReference>
<gene>
    <name evidence="3" type="ORF">CKO45_22185</name>
</gene>
<dbReference type="PANTHER" id="PTHR33121:SF15">
    <property type="entry name" value="BLUE LIGHT- AND TEMPERATURE-REGULATED ANTIREPRESSOR BLUF"/>
    <property type="match status" value="1"/>
</dbReference>
<evidence type="ECO:0000313" key="4">
    <source>
        <dbReference type="Proteomes" id="UP000697995"/>
    </source>
</evidence>
<organism evidence="3 4">
    <name type="scientific">Paracraurococcus ruber</name>
    <dbReference type="NCBI Taxonomy" id="77675"/>
    <lineage>
        <taxon>Bacteria</taxon>
        <taxon>Pseudomonadati</taxon>
        <taxon>Pseudomonadota</taxon>
        <taxon>Alphaproteobacteria</taxon>
        <taxon>Acetobacterales</taxon>
        <taxon>Roseomonadaceae</taxon>
        <taxon>Paracraurococcus</taxon>
    </lineage>
</organism>
<dbReference type="SMART" id="SM00052">
    <property type="entry name" value="EAL"/>
    <property type="match status" value="1"/>
</dbReference>
<reference evidence="3 4" key="1">
    <citation type="journal article" date="2020" name="Microorganisms">
        <title>Osmotic Adaptation and Compatible Solute Biosynthesis of Phototrophic Bacteria as Revealed from Genome Analyses.</title>
        <authorList>
            <person name="Imhoff J.F."/>
            <person name="Rahn T."/>
            <person name="Kunzel S."/>
            <person name="Keller A."/>
            <person name="Neulinger S.C."/>
        </authorList>
    </citation>
    <scope>NUCLEOTIDE SEQUENCE [LARGE SCALE GENOMIC DNA]</scope>
    <source>
        <strain evidence="3 4">DSM 15382</strain>
    </source>
</reference>
<dbReference type="InterPro" id="IPR050706">
    <property type="entry name" value="Cyclic-di-GMP_PDE-like"/>
</dbReference>
<name>A0ABS1D267_9PROT</name>
<dbReference type="InterPro" id="IPR035919">
    <property type="entry name" value="EAL_sf"/>
</dbReference>
<evidence type="ECO:0000259" key="2">
    <source>
        <dbReference type="PROSITE" id="PS50883"/>
    </source>
</evidence>
<comment type="caution">
    <text evidence="3">The sequence shown here is derived from an EMBL/GenBank/DDBJ whole genome shotgun (WGS) entry which is preliminary data.</text>
</comment>
<dbReference type="InterPro" id="IPR001633">
    <property type="entry name" value="EAL_dom"/>
</dbReference>
<dbReference type="SUPFAM" id="SSF141868">
    <property type="entry name" value="EAL domain-like"/>
    <property type="match status" value="1"/>
</dbReference>
<evidence type="ECO:0000313" key="3">
    <source>
        <dbReference type="EMBL" id="MBK1660930.1"/>
    </source>
</evidence>
<feature type="domain" description="EAL" evidence="2">
    <location>
        <begin position="52"/>
        <end position="302"/>
    </location>
</feature>
<sequence length="305" mass="33024">MHAVREQQPDQDEPVVGAAGSGRSRGTVALPRERRRSGRQDAANPQLIPLLRRSAGGKACGACRDGAAIFPFTIAFQPVVDLQESRIDAYEALVRGEHGEGAAHVLGQVTPDNRYAFDQACRVKAIELAARLGIARQLNINFLPNAVYEPRACIQTTLRTAARTGFPLDRLTFEIVESEGIADTPHLLGIIAEYRRHGFRVALDDFGTGHSGLARLVELRPDIVKLDRVLVEGCDADRTRLAVVAGLLRIGTEIGVKMVLEGVETAAEVAALAAVGGRYMQGYFFARPAFEHAPTEAEIRWPAAA</sequence>
<keyword evidence="4" id="KW-1185">Reference proteome</keyword>
<feature type="region of interest" description="Disordered" evidence="1">
    <location>
        <begin position="1"/>
        <end position="45"/>
    </location>
</feature>
<proteinExistence type="predicted"/>
<dbReference type="EMBL" id="NRSG01000229">
    <property type="protein sequence ID" value="MBK1660930.1"/>
    <property type="molecule type" value="Genomic_DNA"/>
</dbReference>
<dbReference type="CDD" id="cd01948">
    <property type="entry name" value="EAL"/>
    <property type="match status" value="1"/>
</dbReference>
<evidence type="ECO:0000256" key="1">
    <source>
        <dbReference type="SAM" id="MobiDB-lite"/>
    </source>
</evidence>
<protein>
    <recommendedName>
        <fullName evidence="2">EAL domain-containing protein</fullName>
    </recommendedName>
</protein>
<dbReference type="PANTHER" id="PTHR33121">
    <property type="entry name" value="CYCLIC DI-GMP PHOSPHODIESTERASE PDEF"/>
    <property type="match status" value="1"/>
</dbReference>
<dbReference type="Gene3D" id="3.20.20.450">
    <property type="entry name" value="EAL domain"/>
    <property type="match status" value="1"/>
</dbReference>
<dbReference type="PROSITE" id="PS50883">
    <property type="entry name" value="EAL"/>
    <property type="match status" value="1"/>
</dbReference>
<accession>A0ABS1D267</accession>
<dbReference type="Pfam" id="PF00563">
    <property type="entry name" value="EAL"/>
    <property type="match status" value="1"/>
</dbReference>